<dbReference type="SUPFAM" id="SSF81901">
    <property type="entry name" value="HCP-like"/>
    <property type="match status" value="1"/>
</dbReference>
<dbReference type="PANTHER" id="PTHR45088:SF1">
    <property type="entry name" value="OS04G0476000 PROTEIN"/>
    <property type="match status" value="1"/>
</dbReference>
<dbReference type="OrthoDB" id="272077at2759"/>
<dbReference type="EMBL" id="CACTIH010004247">
    <property type="protein sequence ID" value="CAA2990320.1"/>
    <property type="molecule type" value="Genomic_DNA"/>
</dbReference>
<protein>
    <submittedName>
        <fullName evidence="1">F-box At1g70590</fullName>
    </submittedName>
</protein>
<dbReference type="Pfam" id="PF08238">
    <property type="entry name" value="Sel1"/>
    <property type="match status" value="5"/>
</dbReference>
<comment type="caution">
    <text evidence="1">The sequence shown here is derived from an EMBL/GenBank/DDBJ whole genome shotgun (WGS) entry which is preliminary data.</text>
</comment>
<dbReference type="InterPro" id="IPR011990">
    <property type="entry name" value="TPR-like_helical_dom_sf"/>
</dbReference>
<dbReference type="SMART" id="SM00671">
    <property type="entry name" value="SEL1"/>
    <property type="match status" value="2"/>
</dbReference>
<dbReference type="AlphaFoldDB" id="A0A8S0SD69"/>
<sequence length="183" mass="20495">GIAWYRKAAELGDPTGQCDLADPPNTKEAIAWLYKASAAGQVQAQCQLALCWHQGRVLNQTYKKWYNACWYLRAAEGGYVRAMYNTSLCYSFGEGLVQSHRLTRQWMKKAADRGHSKVQFEHGLGLFSEGEMMKAVIYLELATRAGETAAAHVKNVIVQQLSTTSCDRAMHLANNWHAIPSNR</sequence>
<dbReference type="Proteomes" id="UP000594638">
    <property type="component" value="Unassembled WGS sequence"/>
</dbReference>
<feature type="non-terminal residue" evidence="1">
    <location>
        <position position="1"/>
    </location>
</feature>
<keyword evidence="2" id="KW-1185">Reference proteome</keyword>
<name>A0A8S0SD69_OLEEU</name>
<proteinExistence type="predicted"/>
<gene>
    <name evidence="1" type="ORF">OLEA9_A086460</name>
</gene>
<reference evidence="1 2" key="1">
    <citation type="submission" date="2019-12" db="EMBL/GenBank/DDBJ databases">
        <authorList>
            <person name="Alioto T."/>
            <person name="Alioto T."/>
            <person name="Gomez Garrido J."/>
        </authorList>
    </citation>
    <scope>NUCLEOTIDE SEQUENCE [LARGE SCALE GENOMIC DNA]</scope>
</reference>
<dbReference type="InterPro" id="IPR006597">
    <property type="entry name" value="Sel1-like"/>
</dbReference>
<dbReference type="PANTHER" id="PTHR45088">
    <property type="entry name" value="OSJNBA0022H21.17 PROTEIN"/>
    <property type="match status" value="1"/>
</dbReference>
<accession>A0A8S0SD69</accession>
<dbReference type="Gene3D" id="1.25.40.10">
    <property type="entry name" value="Tetratricopeptide repeat domain"/>
    <property type="match status" value="1"/>
</dbReference>
<evidence type="ECO:0000313" key="2">
    <source>
        <dbReference type="Proteomes" id="UP000594638"/>
    </source>
</evidence>
<organism evidence="1 2">
    <name type="scientific">Olea europaea subsp. europaea</name>
    <dbReference type="NCBI Taxonomy" id="158383"/>
    <lineage>
        <taxon>Eukaryota</taxon>
        <taxon>Viridiplantae</taxon>
        <taxon>Streptophyta</taxon>
        <taxon>Embryophyta</taxon>
        <taxon>Tracheophyta</taxon>
        <taxon>Spermatophyta</taxon>
        <taxon>Magnoliopsida</taxon>
        <taxon>eudicotyledons</taxon>
        <taxon>Gunneridae</taxon>
        <taxon>Pentapetalae</taxon>
        <taxon>asterids</taxon>
        <taxon>lamiids</taxon>
        <taxon>Lamiales</taxon>
        <taxon>Oleaceae</taxon>
        <taxon>Oleeae</taxon>
        <taxon>Olea</taxon>
    </lineage>
</organism>
<dbReference type="Gramene" id="OE9A086460T1">
    <property type="protein sequence ID" value="OE9A086460C1"/>
    <property type="gene ID" value="OE9A086460"/>
</dbReference>
<dbReference type="InterPro" id="IPR053301">
    <property type="entry name" value="F-box_motif"/>
</dbReference>
<evidence type="ECO:0000313" key="1">
    <source>
        <dbReference type="EMBL" id="CAA2990320.1"/>
    </source>
</evidence>